<dbReference type="Proteomes" id="UP001142055">
    <property type="component" value="Chromosome 1"/>
</dbReference>
<protein>
    <recommendedName>
        <fullName evidence="11">Equilibrative nucleoside transporter 1</fullName>
    </recommendedName>
</protein>
<dbReference type="SUPFAM" id="SSF103473">
    <property type="entry name" value="MFS general substrate transporter"/>
    <property type="match status" value="1"/>
</dbReference>
<gene>
    <name evidence="9" type="ORF">RDWZM_001281</name>
</gene>
<reference evidence="9" key="1">
    <citation type="submission" date="2022-12" db="EMBL/GenBank/DDBJ databases">
        <title>Genome assemblies of Blomia tropicalis.</title>
        <authorList>
            <person name="Cui Y."/>
        </authorList>
    </citation>
    <scope>NUCLEOTIDE SEQUENCE</scope>
    <source>
        <tissue evidence="9">Adult mites</tissue>
    </source>
</reference>
<dbReference type="GO" id="GO:0015213">
    <property type="term" value="F:uridine transmembrane transporter activity"/>
    <property type="evidence" value="ECO:0007669"/>
    <property type="project" value="UniProtKB-ARBA"/>
</dbReference>
<dbReference type="InterPro" id="IPR002259">
    <property type="entry name" value="Eqnu_transpt"/>
</dbReference>
<feature type="compositionally biased region" description="Low complexity" evidence="7">
    <location>
        <begin position="10"/>
        <end position="28"/>
    </location>
</feature>
<evidence type="ECO:0000256" key="5">
    <source>
        <dbReference type="ARBA" id="ARBA00022989"/>
    </source>
</evidence>
<dbReference type="PIRSF" id="PIRSF016379">
    <property type="entry name" value="ENT"/>
    <property type="match status" value="1"/>
</dbReference>
<evidence type="ECO:0000256" key="4">
    <source>
        <dbReference type="ARBA" id="ARBA00022692"/>
    </source>
</evidence>
<evidence type="ECO:0000256" key="6">
    <source>
        <dbReference type="ARBA" id="ARBA00023136"/>
    </source>
</evidence>
<dbReference type="InterPro" id="IPR034764">
    <property type="entry name" value="ENT1/ENT2"/>
</dbReference>
<dbReference type="PRINTS" id="PR01130">
    <property type="entry name" value="DERENTRNSPRT"/>
</dbReference>
<feature type="transmembrane region" description="Helical" evidence="8">
    <location>
        <begin position="398"/>
        <end position="418"/>
    </location>
</feature>
<evidence type="ECO:0000256" key="1">
    <source>
        <dbReference type="ARBA" id="ARBA00004141"/>
    </source>
</evidence>
<organism evidence="9 10">
    <name type="scientific">Blomia tropicalis</name>
    <name type="common">Mite</name>
    <dbReference type="NCBI Taxonomy" id="40697"/>
    <lineage>
        <taxon>Eukaryota</taxon>
        <taxon>Metazoa</taxon>
        <taxon>Ecdysozoa</taxon>
        <taxon>Arthropoda</taxon>
        <taxon>Chelicerata</taxon>
        <taxon>Arachnida</taxon>
        <taxon>Acari</taxon>
        <taxon>Acariformes</taxon>
        <taxon>Sarcoptiformes</taxon>
        <taxon>Astigmata</taxon>
        <taxon>Glycyphagoidea</taxon>
        <taxon>Echimyopodidae</taxon>
        <taxon>Blomia</taxon>
    </lineage>
</organism>
<evidence type="ECO:0000256" key="8">
    <source>
        <dbReference type="SAM" id="Phobius"/>
    </source>
</evidence>
<dbReference type="EMBL" id="JAPWDV010000001">
    <property type="protein sequence ID" value="KAJ6222736.1"/>
    <property type="molecule type" value="Genomic_DNA"/>
</dbReference>
<dbReference type="Pfam" id="PF01733">
    <property type="entry name" value="Nucleoside_tran"/>
    <property type="match status" value="1"/>
</dbReference>
<dbReference type="OMA" id="WVYWGIA"/>
<dbReference type="OrthoDB" id="1856718at2759"/>
<keyword evidence="6 8" id="KW-0472">Membrane</keyword>
<feature type="transmembrane region" description="Helical" evidence="8">
    <location>
        <begin position="286"/>
        <end position="307"/>
    </location>
</feature>
<evidence type="ECO:0000256" key="2">
    <source>
        <dbReference type="ARBA" id="ARBA00007965"/>
    </source>
</evidence>
<dbReference type="PANTHER" id="PTHR10332">
    <property type="entry name" value="EQUILIBRATIVE NUCLEOSIDE TRANSPORTER"/>
    <property type="match status" value="1"/>
</dbReference>
<feature type="transmembrane region" description="Helical" evidence="8">
    <location>
        <begin position="110"/>
        <end position="130"/>
    </location>
</feature>
<feature type="transmembrane region" description="Helical" evidence="8">
    <location>
        <begin position="500"/>
        <end position="526"/>
    </location>
</feature>
<proteinExistence type="inferred from homology"/>
<keyword evidence="10" id="KW-1185">Reference proteome</keyword>
<evidence type="ECO:0000313" key="9">
    <source>
        <dbReference type="EMBL" id="KAJ6222736.1"/>
    </source>
</evidence>
<accession>A0A9Q0MBA4</accession>
<dbReference type="PANTHER" id="PTHR10332:SF80">
    <property type="entry name" value="EQUILIBRATIVE NUCLEOSIDE TRANSPORTER 2, ISOFORM A"/>
    <property type="match status" value="1"/>
</dbReference>
<feature type="region of interest" description="Disordered" evidence="7">
    <location>
        <begin position="1"/>
        <end position="53"/>
    </location>
</feature>
<feature type="region of interest" description="Disordered" evidence="7">
    <location>
        <begin position="67"/>
        <end position="98"/>
    </location>
</feature>
<keyword evidence="3" id="KW-0813">Transport</keyword>
<feature type="transmembrane region" description="Helical" evidence="8">
    <location>
        <begin position="256"/>
        <end position="274"/>
    </location>
</feature>
<dbReference type="GO" id="GO:0005886">
    <property type="term" value="C:plasma membrane"/>
    <property type="evidence" value="ECO:0007669"/>
    <property type="project" value="TreeGrafter"/>
</dbReference>
<dbReference type="NCBIfam" id="TIGR00939">
    <property type="entry name" value="2a57"/>
    <property type="match status" value="1"/>
</dbReference>
<feature type="transmembrane region" description="Helical" evidence="8">
    <location>
        <begin position="217"/>
        <end position="235"/>
    </location>
</feature>
<comment type="subcellular location">
    <subcellularLocation>
        <location evidence="1">Membrane</location>
        <topology evidence="1">Multi-pass membrane protein</topology>
    </subcellularLocation>
</comment>
<dbReference type="InterPro" id="IPR036259">
    <property type="entry name" value="MFS_trans_sf"/>
</dbReference>
<keyword evidence="5 8" id="KW-1133">Transmembrane helix</keyword>
<feature type="compositionally biased region" description="Polar residues" evidence="7">
    <location>
        <begin position="44"/>
        <end position="53"/>
    </location>
</feature>
<comment type="caution">
    <text evidence="9">The sequence shown here is derived from an EMBL/GenBank/DDBJ whole genome shotgun (WGS) entry which is preliminary data.</text>
</comment>
<evidence type="ECO:0008006" key="11">
    <source>
        <dbReference type="Google" id="ProtNLM"/>
    </source>
</evidence>
<feature type="transmembrane region" description="Helical" evidence="8">
    <location>
        <begin position="464"/>
        <end position="488"/>
    </location>
</feature>
<feature type="transmembrane region" description="Helical" evidence="8">
    <location>
        <begin position="430"/>
        <end position="452"/>
    </location>
</feature>
<sequence length="527" mass="58803">MELYPISTVGNNLPSNGSSQLSGNGSTSKGSGHTQQTDQEDIDNCNQPLLNSTPNKMETVKSVLHNGTGRIAPHGTPDQTNNGSGGGNNASKCNNNSDNHEEIPNDRYNIVFYILLIHGIGILMPWNMFINAFDYFADYKLTIHHKDGTNEASAYKEYFLSWLGLASQVPNVLCNFLNIFFQFGGSTSIRITSGIVVEILIIILTIALAILDTSDYISGFFYLTLISVVLLNIANGIYQNSLYGVASKLPMKYTNAVVLGSNISGTFTSVVKIVTTWMSPNLRIAAVYYFVSALFILLVCFDSFLGLPINRFYRYYVLDNRHMRNKDIEEKLVEDDSNDSNTNKERPPIWKVFCMAWKQCVNVFLVFFVTLSIFPVIQSDVKPVDENFFGSVETTNKYFSNVCCFLVFNMFAMIGNIIPNYVTIPGPDRLWIPVMLRFIFIPLFLYCNYAPTKRVWPVLIESDWIFIIAGIAFGLSSGYLSSLCMMYAPKTVPPEYAGTAGMIAAACLILGIFCGINFSSFLAWLVK</sequence>
<keyword evidence="4 8" id="KW-0812">Transmembrane</keyword>
<feature type="transmembrane region" description="Helical" evidence="8">
    <location>
        <begin position="193"/>
        <end position="211"/>
    </location>
</feature>
<dbReference type="Gene3D" id="1.20.1250.20">
    <property type="entry name" value="MFS general substrate transporter like domains"/>
    <property type="match status" value="1"/>
</dbReference>
<dbReference type="AlphaFoldDB" id="A0A9Q0MBA4"/>
<comment type="similarity">
    <text evidence="2">Belongs to the SLC29A/ENT transporter (TC 2.A.57) family.</text>
</comment>
<feature type="transmembrane region" description="Helical" evidence="8">
    <location>
        <begin position="360"/>
        <end position="378"/>
    </location>
</feature>
<evidence type="ECO:0000256" key="7">
    <source>
        <dbReference type="SAM" id="MobiDB-lite"/>
    </source>
</evidence>
<evidence type="ECO:0000313" key="10">
    <source>
        <dbReference type="Proteomes" id="UP001142055"/>
    </source>
</evidence>
<name>A0A9Q0MBA4_BLOTA</name>
<evidence type="ECO:0000256" key="3">
    <source>
        <dbReference type="ARBA" id="ARBA00022448"/>
    </source>
</evidence>